<dbReference type="EMBL" id="JACJIE010000002">
    <property type="protein sequence ID" value="MBA8942788.1"/>
    <property type="molecule type" value="Genomic_DNA"/>
</dbReference>
<keyword evidence="4" id="KW-1185">Reference proteome</keyword>
<feature type="transmembrane region" description="Helical" evidence="1">
    <location>
        <begin position="66"/>
        <end position="83"/>
    </location>
</feature>
<sequence length="176" mass="19701">MVHQGRDIIRDSGTDAVELAFRPTRTDILRGIQVRERVRGLAPVRWIFTVLCAGFAAFTALGGADAAVLTALSLLTAALIWGTPRLQANHVFRTVSWQGEYRATVTDSGIAVDTEHTTLVQRWTLFRGYRETPEHLVLLSRDPNILVLEVAPKRGLRGEDDLARLRDLLDRHLPRV</sequence>
<keyword evidence="1" id="KW-1133">Transmembrane helix</keyword>
<accession>A0A7W3QX30</accession>
<keyword evidence="1" id="KW-0812">Transmembrane</keyword>
<dbReference type="Proteomes" id="UP000530412">
    <property type="component" value="Unassembled WGS sequence"/>
</dbReference>
<reference evidence="2 5" key="2">
    <citation type="submission" date="2020-08" db="EMBL/GenBank/DDBJ databases">
        <title>Genomic Encyclopedia of Type Strains, Phase III (KMG-III): the genomes of soil and plant-associated and newly described type strains.</title>
        <authorList>
            <person name="Whitman W."/>
        </authorList>
    </citation>
    <scope>NUCLEOTIDE SEQUENCE [LARGE SCALE GENOMIC DNA]</scope>
    <source>
        <strain evidence="2 5">CECT 3271</strain>
    </source>
</reference>
<dbReference type="RefSeq" id="WP_142195466.1">
    <property type="nucleotide sequence ID" value="NZ_BMSU01000001.1"/>
</dbReference>
<dbReference type="KEGG" id="sast:CD934_22745"/>
<dbReference type="OrthoDB" id="4327547at2"/>
<evidence type="ECO:0000256" key="1">
    <source>
        <dbReference type="SAM" id="Phobius"/>
    </source>
</evidence>
<feature type="transmembrane region" description="Helical" evidence="1">
    <location>
        <begin position="40"/>
        <end position="60"/>
    </location>
</feature>
<accession>A0A514JUX5</accession>
<name>A0A514JUX5_9ACTN</name>
<evidence type="ECO:0000313" key="2">
    <source>
        <dbReference type="EMBL" id="MBA8942788.1"/>
    </source>
</evidence>
<proteinExistence type="predicted"/>
<dbReference type="AlphaFoldDB" id="A0A514JUX5"/>
<dbReference type="EMBL" id="CP022310">
    <property type="protein sequence ID" value="QDI71184.1"/>
    <property type="molecule type" value="Genomic_DNA"/>
</dbReference>
<evidence type="ECO:0008006" key="6">
    <source>
        <dbReference type="Google" id="ProtNLM"/>
    </source>
</evidence>
<reference evidence="3 4" key="1">
    <citation type="submission" date="2017-07" db="EMBL/GenBank/DDBJ databases">
        <title>The Complete Genome of Streptomyces asterosporus-ZSY.</title>
        <authorList>
            <person name="Zhang S."/>
        </authorList>
    </citation>
    <scope>NUCLEOTIDE SEQUENCE [LARGE SCALE GENOMIC DNA]</scope>
    <source>
        <strain evidence="3 4">DSM 41452</strain>
    </source>
</reference>
<keyword evidence="1" id="KW-0472">Membrane</keyword>
<evidence type="ECO:0000313" key="5">
    <source>
        <dbReference type="Proteomes" id="UP000530412"/>
    </source>
</evidence>
<organism evidence="3 4">
    <name type="scientific">Streptomyces calvus</name>
    <dbReference type="NCBI Taxonomy" id="67282"/>
    <lineage>
        <taxon>Bacteria</taxon>
        <taxon>Bacillati</taxon>
        <taxon>Actinomycetota</taxon>
        <taxon>Actinomycetes</taxon>
        <taxon>Kitasatosporales</taxon>
        <taxon>Streptomycetaceae</taxon>
        <taxon>Streptomyces</taxon>
    </lineage>
</organism>
<evidence type="ECO:0000313" key="3">
    <source>
        <dbReference type="EMBL" id="QDI71184.1"/>
    </source>
</evidence>
<protein>
    <recommendedName>
        <fullName evidence="6">YcxB-like protein domain-containing protein</fullName>
    </recommendedName>
</protein>
<evidence type="ECO:0000313" key="4">
    <source>
        <dbReference type="Proteomes" id="UP000316215"/>
    </source>
</evidence>
<gene>
    <name evidence="3" type="ORF">CD934_22745</name>
    <name evidence="2" type="ORF">FHS33_001182</name>
</gene>
<dbReference type="Proteomes" id="UP000316215">
    <property type="component" value="Chromosome"/>
</dbReference>